<gene>
    <name evidence="3" type="ORF">BCR42DRAFT_429567</name>
    <name evidence="2" type="ORF">BCR42DRAFT_430578</name>
</gene>
<comment type="caution">
    <text evidence="3">The sequence shown here is derived from an EMBL/GenBank/DDBJ whole genome shotgun (WGS) entry which is preliminary data.</text>
</comment>
<dbReference type="Proteomes" id="UP000193560">
    <property type="component" value="Unassembled WGS sequence"/>
</dbReference>
<keyword evidence="1" id="KW-0472">Membrane</keyword>
<dbReference type="EMBL" id="MCGE01000073">
    <property type="protein sequence ID" value="ORY96089.1"/>
    <property type="molecule type" value="Genomic_DNA"/>
</dbReference>
<name>A0A1X2HYA7_9FUNG</name>
<dbReference type="EMBL" id="MCGE01000053">
    <property type="protein sequence ID" value="ORZ04147.1"/>
    <property type="molecule type" value="Genomic_DNA"/>
</dbReference>
<keyword evidence="1" id="KW-1133">Transmembrane helix</keyword>
<accession>A0A1X2HYA7</accession>
<proteinExistence type="predicted"/>
<keyword evidence="1" id="KW-0812">Transmembrane</keyword>
<organism evidence="3 4">
    <name type="scientific">Absidia repens</name>
    <dbReference type="NCBI Taxonomy" id="90262"/>
    <lineage>
        <taxon>Eukaryota</taxon>
        <taxon>Fungi</taxon>
        <taxon>Fungi incertae sedis</taxon>
        <taxon>Mucoromycota</taxon>
        <taxon>Mucoromycotina</taxon>
        <taxon>Mucoromycetes</taxon>
        <taxon>Mucorales</taxon>
        <taxon>Cunninghamellaceae</taxon>
        <taxon>Absidia</taxon>
    </lineage>
</organism>
<sequence length="51" mass="6273">MTSRRMLKRYATFNLVFIKVGIISRTITHCVYYFYIFRISLRCLFLRLSFL</sequence>
<dbReference type="AlphaFoldDB" id="A0A1X2HYA7"/>
<keyword evidence="4" id="KW-1185">Reference proteome</keyword>
<protein>
    <submittedName>
        <fullName evidence="3">Uncharacterized protein</fullName>
    </submittedName>
</protein>
<feature type="transmembrane region" description="Helical" evidence="1">
    <location>
        <begin position="12"/>
        <end position="35"/>
    </location>
</feature>
<evidence type="ECO:0000313" key="2">
    <source>
        <dbReference type="EMBL" id="ORY96089.1"/>
    </source>
</evidence>
<reference evidence="3 4" key="1">
    <citation type="submission" date="2016-07" db="EMBL/GenBank/DDBJ databases">
        <title>Pervasive Adenine N6-methylation of Active Genes in Fungi.</title>
        <authorList>
            <consortium name="DOE Joint Genome Institute"/>
            <person name="Mondo S.J."/>
            <person name="Dannebaum R.O."/>
            <person name="Kuo R.C."/>
            <person name="Labutti K."/>
            <person name="Haridas S."/>
            <person name="Kuo A."/>
            <person name="Salamov A."/>
            <person name="Ahrendt S.R."/>
            <person name="Lipzen A."/>
            <person name="Sullivan W."/>
            <person name="Andreopoulos W.B."/>
            <person name="Clum A."/>
            <person name="Lindquist E."/>
            <person name="Daum C."/>
            <person name="Ramamoorthy G.K."/>
            <person name="Gryganskyi A."/>
            <person name="Culley D."/>
            <person name="Magnuson J.K."/>
            <person name="James T.Y."/>
            <person name="O'Malley M.A."/>
            <person name="Stajich J.E."/>
            <person name="Spatafora J.W."/>
            <person name="Visel A."/>
            <person name="Grigoriev I.V."/>
        </authorList>
    </citation>
    <scope>NUCLEOTIDE SEQUENCE [LARGE SCALE GENOMIC DNA]</scope>
    <source>
        <strain evidence="3 4">NRRL 1336</strain>
    </source>
</reference>
<evidence type="ECO:0000313" key="3">
    <source>
        <dbReference type="EMBL" id="ORZ04147.1"/>
    </source>
</evidence>
<evidence type="ECO:0000256" key="1">
    <source>
        <dbReference type="SAM" id="Phobius"/>
    </source>
</evidence>
<evidence type="ECO:0000313" key="4">
    <source>
        <dbReference type="Proteomes" id="UP000193560"/>
    </source>
</evidence>